<proteinExistence type="predicted"/>
<name>F0P1Z0_WEEVC</name>
<dbReference type="EMBL" id="CP002455">
    <property type="protein sequence ID" value="ADX67700.1"/>
    <property type="molecule type" value="Genomic_DNA"/>
</dbReference>
<evidence type="ECO:0000313" key="3">
    <source>
        <dbReference type="Proteomes" id="UP000008641"/>
    </source>
</evidence>
<feature type="transmembrane region" description="Helical" evidence="1">
    <location>
        <begin position="12"/>
        <end position="29"/>
    </location>
</feature>
<gene>
    <name evidence="2" type="ordered locus">Weevi_0991</name>
</gene>
<feature type="transmembrane region" description="Helical" evidence="1">
    <location>
        <begin position="68"/>
        <end position="98"/>
    </location>
</feature>
<protein>
    <submittedName>
        <fullName evidence="2">Uncharacterized protein</fullName>
    </submittedName>
</protein>
<evidence type="ECO:0000256" key="1">
    <source>
        <dbReference type="SAM" id="Phobius"/>
    </source>
</evidence>
<dbReference type="AlphaFoldDB" id="F0P1Z0"/>
<dbReference type="Pfam" id="PF19992">
    <property type="entry name" value="DUF6427"/>
    <property type="match status" value="1"/>
</dbReference>
<dbReference type="HOGENOM" id="CLU_885514_0_0_10"/>
<keyword evidence="1" id="KW-0812">Transmembrane</keyword>
<organism evidence="2 3">
    <name type="scientific">Weeksella virosa (strain ATCC 43766 / DSM 16922 / JCM 21250 / CCUG 30538 / CDC 9751 / IAM 14551 / NBRC 16016 / NCTC 11634 / CL345/78)</name>
    <dbReference type="NCBI Taxonomy" id="865938"/>
    <lineage>
        <taxon>Bacteria</taxon>
        <taxon>Pseudomonadati</taxon>
        <taxon>Bacteroidota</taxon>
        <taxon>Flavobacteriia</taxon>
        <taxon>Flavobacteriales</taxon>
        <taxon>Weeksellaceae</taxon>
        <taxon>Weeksella</taxon>
    </lineage>
</organism>
<keyword evidence="1" id="KW-1133">Transmembrane helix</keyword>
<dbReference type="OrthoDB" id="1438303at2"/>
<keyword evidence="1" id="KW-0472">Membrane</keyword>
<reference evidence="3" key="2">
    <citation type="journal article" date="2011" name="Stand. Genomic Sci.">
        <title>Complete genome sequence of Weeksella virosa type strain (9751T).</title>
        <authorList>
            <person name="Lang E."/>
            <person name="Teshima H."/>
            <person name="Lucas S."/>
            <person name="Lapidus A."/>
            <person name="Hammon N."/>
            <person name="Deshpande S."/>
            <person name="Nolan M."/>
            <person name="Cheng J."/>
            <person name="Pitluck S."/>
            <person name="Liolios K."/>
            <person name="Pagani I."/>
            <person name="Mikhailova N."/>
            <person name="Ivanova N."/>
            <person name="Mavromatis K."/>
            <person name="Pati A."/>
            <person name="Tapia R."/>
            <person name="Han C."/>
            <person name="Goodwin L."/>
            <person name="Chen A."/>
            <person name="Palaniappan K."/>
            <person name="Land M."/>
            <person name="Hauser L."/>
            <person name="Chang Y."/>
            <person name="Jeffries C."/>
            <person name="Brambilla E."/>
            <person name="Kopitz M."/>
            <person name="Rohde M."/>
            <person name="Goker M."/>
            <person name="Tindall B."/>
            <person name="Detter J."/>
            <person name="Woyke T."/>
            <person name="Bristow J."/>
            <person name="Eisen J."/>
            <person name="Markowitz V."/>
            <person name="Hugenholtz P."/>
            <person name="Klenk H."/>
            <person name="Kyrpides N."/>
        </authorList>
    </citation>
    <scope>NUCLEOTIDE SEQUENCE [LARGE SCALE GENOMIC DNA]</scope>
    <source>
        <strain evidence="3">ATCC 43766 / DSM 16922 / JCM 21250 / NBRC 16016 / NCTC 11634 / CL345/78</strain>
    </source>
</reference>
<dbReference type="KEGG" id="wvi:Weevi_0991"/>
<dbReference type="InterPro" id="IPR045625">
    <property type="entry name" value="DUF6427"/>
</dbReference>
<evidence type="ECO:0000313" key="2">
    <source>
        <dbReference type="EMBL" id="ADX67700.1"/>
    </source>
</evidence>
<feature type="transmembrane region" description="Helical" evidence="1">
    <location>
        <begin position="199"/>
        <end position="218"/>
    </location>
</feature>
<feature type="transmembrane region" description="Helical" evidence="1">
    <location>
        <begin position="35"/>
        <end position="56"/>
    </location>
</feature>
<dbReference type="eggNOG" id="ENOG5033450">
    <property type="taxonomic scope" value="Bacteria"/>
</dbReference>
<dbReference type="RefSeq" id="WP_013598090.1">
    <property type="nucleotide sequence ID" value="NC_015144.1"/>
</dbReference>
<sequence length="314" mass="37259">MLDNILSNKLFFVQILIMLGASLLGFLLINPQEMPFRSVLGIATFVLNWYIIIRYFREDESLKENSYTIWFFSVWMISFVPFFLDYRLGAAFLLMNYVMIHCFRFENEKNDPKNAFDIGFFFAISCMFLPPLILFLPLLFVYFLSLYAIDKKIGWIFLIGFLFPILSLAQIAYLLDFDFLLHYFKQQIMIKGVVWQYEYLFLLPVVLTLILAFIDHFVHENKQAANRKRMYILSIIFMIISLIIFGLYSGTEIYFLAFLALPISIMLAKYVKHRKPKYTAYKNIVLIGFLVCMLFFAFFDKMPKVYTLFREVTI</sequence>
<feature type="transmembrane region" description="Helical" evidence="1">
    <location>
        <begin position="253"/>
        <end position="271"/>
    </location>
</feature>
<feature type="transmembrane region" description="Helical" evidence="1">
    <location>
        <begin position="118"/>
        <end position="143"/>
    </location>
</feature>
<reference evidence="2 3" key="1">
    <citation type="journal article" date="2011" name="Stand. Genomic Sci.">
        <title>Complete genome sequence of Weeksella virosa type strain (9751).</title>
        <authorList>
            <person name="Lang E."/>
            <person name="Teshima H."/>
            <person name="Lucas S."/>
            <person name="Lapidus A."/>
            <person name="Hammon N."/>
            <person name="Deshpande S."/>
            <person name="Nolan M."/>
            <person name="Cheng J.F."/>
            <person name="Pitluck S."/>
            <person name="Liolios K."/>
            <person name="Pagani I."/>
            <person name="Mikhailova N."/>
            <person name="Ivanova N."/>
            <person name="Mavromatis K."/>
            <person name="Pati A."/>
            <person name="Tapia R."/>
            <person name="Han C."/>
            <person name="Goodwin L."/>
            <person name="Chen A."/>
            <person name="Palaniappan K."/>
            <person name="Land M."/>
            <person name="Hauser L."/>
            <person name="Chang Y.J."/>
            <person name="Jeffries C.D."/>
            <person name="Brambilla E.M."/>
            <person name="Kopitz M."/>
            <person name="Rohde M."/>
            <person name="Goker M."/>
            <person name="Tindall B.J."/>
            <person name="Detter J.C."/>
            <person name="Woyke T."/>
            <person name="Bristow J."/>
            <person name="Eisen J.A."/>
            <person name="Markowitz V."/>
            <person name="Hugenholtz P."/>
            <person name="Klenk H.P."/>
            <person name="Kyrpides N.C."/>
        </authorList>
    </citation>
    <scope>NUCLEOTIDE SEQUENCE [LARGE SCALE GENOMIC DNA]</scope>
    <source>
        <strain evidence="3">ATCC 43766 / DSM 16922 / JCM 21250 / NBRC 16016 / NCTC 11634 / CL345/78</strain>
    </source>
</reference>
<feature type="transmembrane region" description="Helical" evidence="1">
    <location>
        <begin position="155"/>
        <end position="175"/>
    </location>
</feature>
<keyword evidence="3" id="KW-1185">Reference proteome</keyword>
<accession>F0P1Z0</accession>
<dbReference type="Proteomes" id="UP000008641">
    <property type="component" value="Chromosome"/>
</dbReference>
<feature type="transmembrane region" description="Helical" evidence="1">
    <location>
        <begin position="283"/>
        <end position="299"/>
    </location>
</feature>
<feature type="transmembrane region" description="Helical" evidence="1">
    <location>
        <begin position="230"/>
        <end position="247"/>
    </location>
</feature>